<feature type="binding site" evidence="3">
    <location>
        <begin position="92"/>
        <end position="94"/>
    </location>
    <ligand>
        <name>acetyl-CoA</name>
        <dbReference type="ChEBI" id="CHEBI:57288"/>
    </ligand>
</feature>
<feature type="active site" description="Proton donor" evidence="3">
    <location>
        <position position="133"/>
    </location>
</feature>
<dbReference type="EMBL" id="JAUHPW010000005">
    <property type="protein sequence ID" value="MDN4475877.1"/>
    <property type="molecule type" value="Genomic_DNA"/>
</dbReference>
<dbReference type="Gene3D" id="3.30.1050.10">
    <property type="entry name" value="SCP2 sterol-binding domain"/>
    <property type="match status" value="1"/>
</dbReference>
<protein>
    <submittedName>
        <fullName evidence="6">GNAT family N-acetyltransferase</fullName>
        <ecNumber evidence="6">2.3.1.-</ecNumber>
    </submittedName>
</protein>
<keyword evidence="7" id="KW-1185">Reference proteome</keyword>
<feature type="domain" description="Eis-like acetyltransferase" evidence="5">
    <location>
        <begin position="212"/>
        <end position="314"/>
    </location>
</feature>
<dbReference type="PANTHER" id="PTHR37817:SF1">
    <property type="entry name" value="N-ACETYLTRANSFERASE EIS"/>
    <property type="match status" value="1"/>
</dbReference>
<gene>
    <name evidence="6" type="ORF">QQX09_08410</name>
</gene>
<dbReference type="InterPro" id="IPR041380">
    <property type="entry name" value="Acetyltransf_17"/>
</dbReference>
<dbReference type="PANTHER" id="PTHR37817">
    <property type="entry name" value="N-ACETYLTRANSFERASE EIS"/>
    <property type="match status" value="1"/>
</dbReference>
<dbReference type="Proteomes" id="UP001172728">
    <property type="component" value="Unassembled WGS sequence"/>
</dbReference>
<evidence type="ECO:0000313" key="7">
    <source>
        <dbReference type="Proteomes" id="UP001172728"/>
    </source>
</evidence>
<organism evidence="6 7">
    <name type="scientific">Demequina litoralis</name>
    <dbReference type="NCBI Taxonomy" id="3051660"/>
    <lineage>
        <taxon>Bacteria</taxon>
        <taxon>Bacillati</taxon>
        <taxon>Actinomycetota</taxon>
        <taxon>Actinomycetes</taxon>
        <taxon>Micrococcales</taxon>
        <taxon>Demequinaceae</taxon>
        <taxon>Demequina</taxon>
    </lineage>
</organism>
<dbReference type="InterPro" id="IPR016181">
    <property type="entry name" value="Acyl_CoA_acyltransferase"/>
</dbReference>
<dbReference type="InterPro" id="IPR036527">
    <property type="entry name" value="SCP2_sterol-bd_dom_sf"/>
</dbReference>
<evidence type="ECO:0000256" key="3">
    <source>
        <dbReference type="HAMAP-Rule" id="MF_01812"/>
    </source>
</evidence>
<evidence type="ECO:0000256" key="2">
    <source>
        <dbReference type="ARBA" id="ARBA00023315"/>
    </source>
</evidence>
<evidence type="ECO:0000313" key="6">
    <source>
        <dbReference type="EMBL" id="MDN4475877.1"/>
    </source>
</evidence>
<dbReference type="SUPFAM" id="SSF55729">
    <property type="entry name" value="Acyl-CoA N-acyltransferases (Nat)"/>
    <property type="match status" value="1"/>
</dbReference>
<accession>A0ABT8G9S5</accession>
<dbReference type="Pfam" id="PF13527">
    <property type="entry name" value="Acetyltransf_9"/>
    <property type="match status" value="1"/>
</dbReference>
<keyword evidence="2 3" id="KW-0012">Acyltransferase</keyword>
<dbReference type="InterPro" id="IPR022902">
    <property type="entry name" value="NAcTrfase_Eis"/>
</dbReference>
<dbReference type="InterPro" id="IPR051554">
    <property type="entry name" value="Acetyltransferase_Eis"/>
</dbReference>
<evidence type="ECO:0000259" key="4">
    <source>
        <dbReference type="Pfam" id="PF13530"/>
    </source>
</evidence>
<comment type="caution">
    <text evidence="3">Lacks conserved residue(s) required for the propagation of feature annotation.</text>
</comment>
<dbReference type="NCBIfam" id="NF002367">
    <property type="entry name" value="PRK01346.1-4"/>
    <property type="match status" value="1"/>
</dbReference>
<proteinExistence type="inferred from homology"/>
<dbReference type="HAMAP" id="MF_01812">
    <property type="entry name" value="Eis"/>
    <property type="match status" value="1"/>
</dbReference>
<dbReference type="InterPro" id="IPR025559">
    <property type="entry name" value="Eis_dom"/>
</dbReference>
<comment type="subunit">
    <text evidence="3">Homohexamer; trimer of dimers.</text>
</comment>
<name>A0ABT8G9S5_9MICO</name>
<keyword evidence="1 3" id="KW-0808">Transferase</keyword>
<dbReference type="Gene3D" id="3.40.630.30">
    <property type="match status" value="2"/>
</dbReference>
<feature type="active site" description="Proton acceptor; via carboxylate" evidence="3">
    <location>
        <position position="422"/>
    </location>
</feature>
<reference evidence="6" key="1">
    <citation type="submission" date="2023-06" db="EMBL/GenBank/DDBJ databases">
        <title>Sysu t00192.</title>
        <authorList>
            <person name="Gao L."/>
            <person name="Fang B.-Z."/>
            <person name="Li W.-J."/>
        </authorList>
    </citation>
    <scope>NUCLEOTIDE SEQUENCE</scope>
    <source>
        <strain evidence="6">SYSU T00192</strain>
    </source>
</reference>
<dbReference type="Pfam" id="PF17668">
    <property type="entry name" value="Acetyltransf_17"/>
    <property type="match status" value="1"/>
</dbReference>
<dbReference type="SUPFAM" id="SSF55718">
    <property type="entry name" value="SCP-like"/>
    <property type="match status" value="1"/>
</dbReference>
<comment type="similarity">
    <text evidence="3">Belongs to the acetyltransferase Eis family.</text>
</comment>
<evidence type="ECO:0000256" key="1">
    <source>
        <dbReference type="ARBA" id="ARBA00022679"/>
    </source>
</evidence>
<evidence type="ECO:0000259" key="5">
    <source>
        <dbReference type="Pfam" id="PF17668"/>
    </source>
</evidence>
<comment type="caution">
    <text evidence="6">The sequence shown here is derived from an EMBL/GenBank/DDBJ whole genome shotgun (WGS) entry which is preliminary data.</text>
</comment>
<sequence length="422" mass="45463">MSVAPGYRLISVDDARMGEMLEVTSWGFPGDPEPADLAEWSRMLPHGRARAMEIEDPQQGDVGTLAGVAGSFTFRMRVPGGDLVPVAGLTGVSVHTGHRRRGLLRALMADHLADARRRGEVASALYAAESTIYPRFGYGLAARQVDVRVPRGAALRDVAGSAELTVRVERLDRESHGRTLTLVQRRVSRPGTMTLDDDVALEARFSDPSTERRDSERARIAVVEEPGGAPAAYAIFRRTDRWTDEGMPDGTVHVTQLAAATPASAHRLWSVLLDIDLMGTVTAAPLATDDALLWMLEDMRAALPRLRDNIWLRIVDVPAALTAREYLCPVDAVIQIDDPLFPDNAGPWRVTSREGTGHVEAAPGEEPDVVLSVQELGAVYLGGVSLESLAGAGLVEERTPGALHALAAAFESTSAPVSNLFF</sequence>
<dbReference type="GO" id="GO:0016746">
    <property type="term" value="F:acyltransferase activity"/>
    <property type="evidence" value="ECO:0007669"/>
    <property type="project" value="UniProtKB-KW"/>
</dbReference>
<dbReference type="Pfam" id="PF13530">
    <property type="entry name" value="SCP2_2"/>
    <property type="match status" value="1"/>
</dbReference>
<feature type="domain" description="Enhanced intracellular survival protein" evidence="4">
    <location>
        <begin position="317"/>
        <end position="417"/>
    </location>
</feature>
<dbReference type="EC" id="2.3.1.-" evidence="6"/>
<feature type="binding site" evidence="3">
    <location>
        <begin position="100"/>
        <end position="105"/>
    </location>
    <ligand>
        <name>acetyl-CoA</name>
        <dbReference type="ChEBI" id="CHEBI:57288"/>
    </ligand>
</feature>